<organism evidence="2 3">
    <name type="scientific">Parasporobacterium paucivorans DSM 15970</name>
    <dbReference type="NCBI Taxonomy" id="1122934"/>
    <lineage>
        <taxon>Bacteria</taxon>
        <taxon>Bacillati</taxon>
        <taxon>Bacillota</taxon>
        <taxon>Clostridia</taxon>
        <taxon>Lachnospirales</taxon>
        <taxon>Lachnospiraceae</taxon>
        <taxon>Parasporobacterium</taxon>
    </lineage>
</organism>
<name>A0A1M6KXW9_9FIRM</name>
<reference evidence="2 3" key="1">
    <citation type="submission" date="2016-11" db="EMBL/GenBank/DDBJ databases">
        <authorList>
            <person name="Jaros S."/>
            <person name="Januszkiewicz K."/>
            <person name="Wedrychowicz H."/>
        </authorList>
    </citation>
    <scope>NUCLEOTIDE SEQUENCE [LARGE SCALE GENOMIC DNA]</scope>
    <source>
        <strain evidence="2 3">DSM 15970</strain>
    </source>
</reference>
<evidence type="ECO:0000313" key="2">
    <source>
        <dbReference type="EMBL" id="SHJ63770.1"/>
    </source>
</evidence>
<dbReference type="GO" id="GO:0008137">
    <property type="term" value="F:NADH dehydrogenase (ubiquinone) activity"/>
    <property type="evidence" value="ECO:0007669"/>
    <property type="project" value="InterPro"/>
</dbReference>
<keyword evidence="3" id="KW-1185">Reference proteome</keyword>
<dbReference type="Gene3D" id="3.30.460.80">
    <property type="entry name" value="NADH:ubiquinone oxidoreductase, 30kDa subunit"/>
    <property type="match status" value="1"/>
</dbReference>
<dbReference type="EMBL" id="FQYT01000030">
    <property type="protein sequence ID" value="SHJ63770.1"/>
    <property type="molecule type" value="Genomic_DNA"/>
</dbReference>
<gene>
    <name evidence="2" type="ORF">SAMN02745691_02287</name>
</gene>
<evidence type="ECO:0000313" key="3">
    <source>
        <dbReference type="Proteomes" id="UP000184342"/>
    </source>
</evidence>
<dbReference type="OrthoDB" id="3178054at2"/>
<dbReference type="SUPFAM" id="SSF143243">
    <property type="entry name" value="Nqo5-like"/>
    <property type="match status" value="1"/>
</dbReference>
<dbReference type="Proteomes" id="UP000184342">
    <property type="component" value="Unassembled WGS sequence"/>
</dbReference>
<dbReference type="Pfam" id="PF00329">
    <property type="entry name" value="Complex1_30kDa"/>
    <property type="match status" value="1"/>
</dbReference>
<evidence type="ECO:0000259" key="1">
    <source>
        <dbReference type="Pfam" id="PF00329"/>
    </source>
</evidence>
<proteinExistence type="predicted"/>
<protein>
    <submittedName>
        <fullName evidence="2">Ech hydrogenase subunit D</fullName>
    </submittedName>
</protein>
<dbReference type="AlphaFoldDB" id="A0A1M6KXW9"/>
<accession>A0A1M6KXW9</accession>
<dbReference type="InterPro" id="IPR001268">
    <property type="entry name" value="NADH_UbQ_OxRdtase_30kDa_su"/>
</dbReference>
<dbReference type="RefSeq" id="WP_073994534.1">
    <property type="nucleotide sequence ID" value="NZ_FQYT01000030.1"/>
</dbReference>
<sequence>MEQQTLRMISPEDLLSETLNLKNSGYRFVAISCTKVGEGLEISYSFEKNQDFVSLRIVVEDNAEIESVSCFYVPAFLYENEIKELFGIKVKNILLDYNDNFYKIAKKTPFNEKKEAL</sequence>
<dbReference type="STRING" id="1122934.SAMN02745691_02287"/>
<feature type="domain" description="NADH:ubiquinone oxidoreductase 30kDa subunit" evidence="1">
    <location>
        <begin position="9"/>
        <end position="92"/>
    </location>
</feature>
<dbReference type="InterPro" id="IPR037232">
    <property type="entry name" value="NADH_quin_OxRdtase_su_C/D-like"/>
</dbReference>